<gene>
    <name evidence="1" type="ORF">IW261DRAFT_1470145</name>
</gene>
<dbReference type="AlphaFoldDB" id="A0AA39PBT8"/>
<accession>A0AA39PBT8</accession>
<proteinExistence type="predicted"/>
<dbReference type="Gene3D" id="3.40.50.1820">
    <property type="entry name" value="alpha/beta hydrolase"/>
    <property type="match status" value="1"/>
</dbReference>
<dbReference type="SUPFAM" id="SSF53474">
    <property type="entry name" value="alpha/beta-Hydrolases"/>
    <property type="match status" value="1"/>
</dbReference>
<organism evidence="1 2">
    <name type="scientific">Armillaria novae-zelandiae</name>
    <dbReference type="NCBI Taxonomy" id="153914"/>
    <lineage>
        <taxon>Eukaryota</taxon>
        <taxon>Fungi</taxon>
        <taxon>Dikarya</taxon>
        <taxon>Basidiomycota</taxon>
        <taxon>Agaricomycotina</taxon>
        <taxon>Agaricomycetes</taxon>
        <taxon>Agaricomycetidae</taxon>
        <taxon>Agaricales</taxon>
        <taxon>Marasmiineae</taxon>
        <taxon>Physalacriaceae</taxon>
        <taxon>Armillaria</taxon>
    </lineage>
</organism>
<comment type="caution">
    <text evidence="1">The sequence shown here is derived from an EMBL/GenBank/DDBJ whole genome shotgun (WGS) entry which is preliminary data.</text>
</comment>
<keyword evidence="2" id="KW-1185">Reference proteome</keyword>
<dbReference type="EMBL" id="JAUEPR010000008">
    <property type="protein sequence ID" value="KAK0481306.1"/>
    <property type="molecule type" value="Genomic_DNA"/>
</dbReference>
<sequence>MYLSQRSWSITNFASMSYTTGVGPVDANGTVLFFTDSGPVAGSTDYTTVVIFHGSAFTGDTFHKLLPMAAENNLRLIILNRRGYAGSTKYADEELTELREGKTAFLQRLGSESAYFLAWFIKTNDIPKIGADGKSGGLATIGWSFGTTTPLAILSHPEAIPKETYDSLEPYFRQMIFYDPPNIAFGYDQPPEGYNPWIDPELKTVEETFDNFGYWVSGYYDHPDLASRSPSGLNFSKHGARPSIENMTPDDIKVAFDGEAAERTEFPMCALFVFPTIDSLVSAKSGISLSCNSPSGSRPRQRCTMKRQSRRFCQSWKLYISFVRRLTGTVCGDFLRTNAWLPSGPSALSRSQEQTISYTGMIPKHIWRRR</sequence>
<dbReference type="Proteomes" id="UP001175227">
    <property type="component" value="Unassembled WGS sequence"/>
</dbReference>
<evidence type="ECO:0000313" key="1">
    <source>
        <dbReference type="EMBL" id="KAK0481306.1"/>
    </source>
</evidence>
<evidence type="ECO:0000313" key="2">
    <source>
        <dbReference type="Proteomes" id="UP001175227"/>
    </source>
</evidence>
<name>A0AA39PBT8_9AGAR</name>
<reference evidence="1" key="1">
    <citation type="submission" date="2023-06" db="EMBL/GenBank/DDBJ databases">
        <authorList>
            <consortium name="Lawrence Berkeley National Laboratory"/>
            <person name="Ahrendt S."/>
            <person name="Sahu N."/>
            <person name="Indic B."/>
            <person name="Wong-Bajracharya J."/>
            <person name="Merenyi Z."/>
            <person name="Ke H.-M."/>
            <person name="Monk M."/>
            <person name="Kocsube S."/>
            <person name="Drula E."/>
            <person name="Lipzen A."/>
            <person name="Balint B."/>
            <person name="Henrissat B."/>
            <person name="Andreopoulos B."/>
            <person name="Martin F.M."/>
            <person name="Harder C.B."/>
            <person name="Rigling D."/>
            <person name="Ford K.L."/>
            <person name="Foster G.D."/>
            <person name="Pangilinan J."/>
            <person name="Papanicolaou A."/>
            <person name="Barry K."/>
            <person name="LaButti K."/>
            <person name="Viragh M."/>
            <person name="Koriabine M."/>
            <person name="Yan M."/>
            <person name="Riley R."/>
            <person name="Champramary S."/>
            <person name="Plett K.L."/>
            <person name="Tsai I.J."/>
            <person name="Slot J."/>
            <person name="Sipos G."/>
            <person name="Plett J."/>
            <person name="Nagy L.G."/>
            <person name="Grigoriev I.V."/>
        </authorList>
    </citation>
    <scope>NUCLEOTIDE SEQUENCE</scope>
    <source>
        <strain evidence="1">ICMP 16352</strain>
    </source>
</reference>
<dbReference type="InterPro" id="IPR029058">
    <property type="entry name" value="AB_hydrolase_fold"/>
</dbReference>
<protein>
    <recommendedName>
        <fullName evidence="3">AB hydrolase-1 domain-containing protein</fullName>
    </recommendedName>
</protein>
<evidence type="ECO:0008006" key="3">
    <source>
        <dbReference type="Google" id="ProtNLM"/>
    </source>
</evidence>